<dbReference type="GO" id="GO:0016787">
    <property type="term" value="F:hydrolase activity"/>
    <property type="evidence" value="ECO:0007669"/>
    <property type="project" value="UniProtKB-KW"/>
</dbReference>
<protein>
    <submittedName>
        <fullName evidence="3">Acetyl esterase/lipase</fullName>
    </submittedName>
</protein>
<dbReference type="Pfam" id="PF20434">
    <property type="entry name" value="BD-FAE"/>
    <property type="match status" value="1"/>
</dbReference>
<dbReference type="InterPro" id="IPR050300">
    <property type="entry name" value="GDXG_lipolytic_enzyme"/>
</dbReference>
<evidence type="ECO:0000313" key="3">
    <source>
        <dbReference type="EMBL" id="ROR91272.1"/>
    </source>
</evidence>
<keyword evidence="4" id="KW-1185">Reference proteome</keyword>
<proteinExistence type="predicted"/>
<dbReference type="Gene3D" id="3.40.50.1820">
    <property type="entry name" value="alpha/beta hydrolase"/>
    <property type="match status" value="1"/>
</dbReference>
<accession>A0A3N2CUQ0</accession>
<dbReference type="RefSeq" id="WP_123390710.1">
    <property type="nucleotide sequence ID" value="NZ_RKHO01000001.1"/>
</dbReference>
<evidence type="ECO:0000313" key="4">
    <source>
        <dbReference type="Proteomes" id="UP000281738"/>
    </source>
</evidence>
<sequence length="426" mass="46510">MSLRHRQLLALALTANALRPLRRVGAGVPAFVAGWMTSELAPQLLATTALDAAAELTLRRGRRGRTDRAGLALAAVTAAGLGLMVRESLSAARRIESTLDDGLGTDYLDVLDEPPTREDLRLHLRELAHPFRLDDPGVEVVRDVSYVPGVEARRARLDVHRPVGVDLDRAPVLVQVHGGAWTLGSKETQGLLLMNRMARRGWVCVAVNYRLAPKHPFPAQVVDVKHALAWVREHIGEYGGDPDYLVLTGGSAGGHLASLAALTPHETQWQPGFEDADTSVAACVPFYGVYDVGGLTGDRPAVAMRDKFLGPKVFQRDPAEDHEIFEQASPLARVTPEAPDFFVLHGDADTLVDVRQARAFVARLREVSRASVTYAELPGAHHAFEVFSSIRSQHTVRAVERWLLHHRAVWSRERTEQGPGTTSASA</sequence>
<dbReference type="PANTHER" id="PTHR48081:SF33">
    <property type="entry name" value="KYNURENINE FORMAMIDASE"/>
    <property type="match status" value="1"/>
</dbReference>
<evidence type="ECO:0000259" key="2">
    <source>
        <dbReference type="Pfam" id="PF20434"/>
    </source>
</evidence>
<dbReference type="InterPro" id="IPR029058">
    <property type="entry name" value="AB_hydrolase_fold"/>
</dbReference>
<organism evidence="3 4">
    <name type="scientific">Nocardioides aurantiacus</name>
    <dbReference type="NCBI Taxonomy" id="86796"/>
    <lineage>
        <taxon>Bacteria</taxon>
        <taxon>Bacillati</taxon>
        <taxon>Actinomycetota</taxon>
        <taxon>Actinomycetes</taxon>
        <taxon>Propionibacteriales</taxon>
        <taxon>Nocardioidaceae</taxon>
        <taxon>Nocardioides</taxon>
    </lineage>
</organism>
<dbReference type="PANTHER" id="PTHR48081">
    <property type="entry name" value="AB HYDROLASE SUPERFAMILY PROTEIN C4A8.06C"/>
    <property type="match status" value="1"/>
</dbReference>
<dbReference type="AlphaFoldDB" id="A0A3N2CUQ0"/>
<dbReference type="EMBL" id="RKHO01000001">
    <property type="protein sequence ID" value="ROR91272.1"/>
    <property type="molecule type" value="Genomic_DNA"/>
</dbReference>
<name>A0A3N2CUQ0_9ACTN</name>
<gene>
    <name evidence="3" type="ORF">EDD33_2138</name>
</gene>
<feature type="domain" description="BD-FAE-like" evidence="2">
    <location>
        <begin position="157"/>
        <end position="364"/>
    </location>
</feature>
<keyword evidence="1" id="KW-0378">Hydrolase</keyword>
<dbReference type="OrthoDB" id="9803828at2"/>
<dbReference type="SUPFAM" id="SSF53474">
    <property type="entry name" value="alpha/beta-Hydrolases"/>
    <property type="match status" value="1"/>
</dbReference>
<comment type="caution">
    <text evidence="3">The sequence shown here is derived from an EMBL/GenBank/DDBJ whole genome shotgun (WGS) entry which is preliminary data.</text>
</comment>
<evidence type="ECO:0000256" key="1">
    <source>
        <dbReference type="ARBA" id="ARBA00022801"/>
    </source>
</evidence>
<dbReference type="InterPro" id="IPR049492">
    <property type="entry name" value="BD-FAE-like_dom"/>
</dbReference>
<dbReference type="Proteomes" id="UP000281738">
    <property type="component" value="Unassembled WGS sequence"/>
</dbReference>
<reference evidence="3 4" key="1">
    <citation type="submission" date="2018-11" db="EMBL/GenBank/DDBJ databases">
        <title>Sequencing the genomes of 1000 actinobacteria strains.</title>
        <authorList>
            <person name="Klenk H.-P."/>
        </authorList>
    </citation>
    <scope>NUCLEOTIDE SEQUENCE [LARGE SCALE GENOMIC DNA]</scope>
    <source>
        <strain evidence="3 4">DSM 12652</strain>
    </source>
</reference>